<reference evidence="1" key="1">
    <citation type="submission" date="2014-09" db="EMBL/GenBank/DDBJ databases">
        <title>Genome sequence of the luminous mushroom Mycena chlorophos for searching fungal bioluminescence genes.</title>
        <authorList>
            <person name="Tanaka Y."/>
            <person name="Kasuga D."/>
            <person name="Oba Y."/>
            <person name="Hase S."/>
            <person name="Sato K."/>
            <person name="Oba Y."/>
            <person name="Sakakibara Y."/>
        </authorList>
    </citation>
    <scope>NUCLEOTIDE SEQUENCE</scope>
</reference>
<evidence type="ECO:0000313" key="2">
    <source>
        <dbReference type="Proteomes" id="UP000815677"/>
    </source>
</evidence>
<organism evidence="1 2">
    <name type="scientific">Mycena chlorophos</name>
    <name type="common">Agaric fungus</name>
    <name type="synonym">Agaricus chlorophos</name>
    <dbReference type="NCBI Taxonomy" id="658473"/>
    <lineage>
        <taxon>Eukaryota</taxon>
        <taxon>Fungi</taxon>
        <taxon>Dikarya</taxon>
        <taxon>Basidiomycota</taxon>
        <taxon>Agaricomycotina</taxon>
        <taxon>Agaricomycetes</taxon>
        <taxon>Agaricomycetidae</taxon>
        <taxon>Agaricales</taxon>
        <taxon>Marasmiineae</taxon>
        <taxon>Mycenaceae</taxon>
        <taxon>Mycena</taxon>
    </lineage>
</organism>
<dbReference type="EMBL" id="DF846909">
    <property type="protein sequence ID" value="GAT51125.1"/>
    <property type="molecule type" value="Genomic_DNA"/>
</dbReference>
<protein>
    <submittedName>
        <fullName evidence="1">Uncharacterized protein</fullName>
    </submittedName>
</protein>
<keyword evidence="2" id="KW-1185">Reference proteome</keyword>
<accession>A0ABQ0LJ52</accession>
<feature type="non-terminal residue" evidence="1">
    <location>
        <position position="42"/>
    </location>
</feature>
<sequence>MLQLEPRPFGLRPRKPRRAVLAFAVLQHGAATSSLDADPPPT</sequence>
<dbReference type="Proteomes" id="UP000815677">
    <property type="component" value="Unassembled WGS sequence"/>
</dbReference>
<proteinExistence type="predicted"/>
<name>A0ABQ0LJ52_MYCCL</name>
<gene>
    <name evidence="1" type="ORF">MCHLO_08290</name>
</gene>
<evidence type="ECO:0000313" key="1">
    <source>
        <dbReference type="EMBL" id="GAT51125.1"/>
    </source>
</evidence>